<feature type="chain" id="PRO_5025710619" description="Transmembrane 9 superfamily member" evidence="7">
    <location>
        <begin position="22"/>
        <end position="628"/>
    </location>
</feature>
<dbReference type="GO" id="GO:0016020">
    <property type="term" value="C:membrane"/>
    <property type="evidence" value="ECO:0007669"/>
    <property type="project" value="UniProtKB-SubCell"/>
</dbReference>
<feature type="transmembrane region" description="Helical" evidence="7">
    <location>
        <begin position="320"/>
        <end position="343"/>
    </location>
</feature>
<organism evidence="8 9">
    <name type="scientific">Naegleria fowleri</name>
    <name type="common">Brain eating amoeba</name>
    <dbReference type="NCBI Taxonomy" id="5763"/>
    <lineage>
        <taxon>Eukaryota</taxon>
        <taxon>Discoba</taxon>
        <taxon>Heterolobosea</taxon>
        <taxon>Tetramitia</taxon>
        <taxon>Eutetramitia</taxon>
        <taxon>Vahlkampfiidae</taxon>
        <taxon>Naegleria</taxon>
    </lineage>
</organism>
<dbReference type="AlphaFoldDB" id="A0A6A5BI46"/>
<dbReference type="EMBL" id="VFQX01000037">
    <property type="protein sequence ID" value="KAF0976617.1"/>
    <property type="molecule type" value="Genomic_DNA"/>
</dbReference>
<keyword evidence="3 7" id="KW-0812">Transmembrane</keyword>
<keyword evidence="9" id="KW-1185">Reference proteome</keyword>
<dbReference type="Proteomes" id="UP000444721">
    <property type="component" value="Unassembled WGS sequence"/>
</dbReference>
<comment type="similarity">
    <text evidence="2 7">Belongs to the nonaspanin (TM9SF) (TC 9.A.2) family.</text>
</comment>
<dbReference type="OrthoDB" id="1666796at2759"/>
<keyword evidence="4 7" id="KW-0732">Signal</keyword>
<sequence>MLKHLWLPFLLLVTSLVAVLAIGVVVADETTHRYEVGESVTLWANHVGPHYNPLETYPYYESHVPVCKPNDPTKGEFKLEYKSLSLGEALQGQDLVKVYGIETIFRKNTPITRLCKMTLTQKEREQYIYAIDNQYWYQYYLDDLPMWAMIGGYALTKKGDKIEKVPFVYTHQLFQIEWNEDRIISVNLTTSRRKPILENTNEISFTYEVVWNQNTKLPFEQRFELYLEQNFFQHKIHWFSIINSFMMVLFLSAVVFMILIRTLHKDLAALEKHAKSKLGGDIEVGNESDSEFDIIGSGDSSDSGPWKMLHGDVFRKPTNLTLLCAVLGTGFHLLFLALFLIALSIVNTWHDTRGALLRAFVIMYCVTSFIGGYFSGHFYLKWKGTGDRWIRTALWTACIFPFTVFFVSLLLNFLAVSYNALIAMPFTTMLTVFVMWLFITLPLTFVGTIVGRNFPSKIGPKAHSFPCQVNQFPRPIPPKPWYLSPLSMFLFGGILPFGSIFIELYFVFTSFWNYKFYYVYGFLLLVFLILIVVIACVSIVTTFFLLNSEDWKWVWHCVIVGTSTGFYVFLYSIYFLNTKTRMRGLFQLVFYYGITFMFCAGLSFMCAAIAFAATYNFVKRIYKDIKVD</sequence>
<name>A0A6A5BI46_NAEFO</name>
<accession>A0A6A5BI46</accession>
<comment type="subcellular location">
    <subcellularLocation>
        <location evidence="1">Membrane</location>
        <topology evidence="1">Multi-pass membrane protein</topology>
    </subcellularLocation>
</comment>
<dbReference type="GO" id="GO:0072657">
    <property type="term" value="P:protein localization to membrane"/>
    <property type="evidence" value="ECO:0007669"/>
    <property type="project" value="TreeGrafter"/>
</dbReference>
<dbReference type="VEuPathDB" id="AmoebaDB:NF0123220"/>
<keyword evidence="6 7" id="KW-0472">Membrane</keyword>
<evidence type="ECO:0000256" key="7">
    <source>
        <dbReference type="RuleBase" id="RU363079"/>
    </source>
</evidence>
<evidence type="ECO:0000256" key="1">
    <source>
        <dbReference type="ARBA" id="ARBA00004141"/>
    </source>
</evidence>
<dbReference type="VEuPathDB" id="AmoebaDB:NfTy_082980"/>
<dbReference type="RefSeq" id="XP_044561330.1">
    <property type="nucleotide sequence ID" value="XM_044707939.1"/>
</dbReference>
<feature type="transmembrane region" description="Helical" evidence="7">
    <location>
        <begin position="518"/>
        <end position="546"/>
    </location>
</feature>
<feature type="transmembrane region" description="Helical" evidence="7">
    <location>
        <begin position="238"/>
        <end position="260"/>
    </location>
</feature>
<evidence type="ECO:0000256" key="2">
    <source>
        <dbReference type="ARBA" id="ARBA00005227"/>
    </source>
</evidence>
<evidence type="ECO:0000256" key="4">
    <source>
        <dbReference type="ARBA" id="ARBA00022729"/>
    </source>
</evidence>
<dbReference type="OMA" id="DAPCRVN"/>
<feature type="signal peptide" evidence="7">
    <location>
        <begin position="1"/>
        <end position="21"/>
    </location>
</feature>
<evidence type="ECO:0000256" key="3">
    <source>
        <dbReference type="ARBA" id="ARBA00022692"/>
    </source>
</evidence>
<feature type="transmembrane region" description="Helical" evidence="7">
    <location>
        <begin position="553"/>
        <end position="576"/>
    </location>
</feature>
<dbReference type="Pfam" id="PF02990">
    <property type="entry name" value="EMP70"/>
    <property type="match status" value="1"/>
</dbReference>
<feature type="transmembrane region" description="Helical" evidence="7">
    <location>
        <begin position="355"/>
        <end position="380"/>
    </location>
</feature>
<feature type="transmembrane region" description="Helical" evidence="7">
    <location>
        <begin position="392"/>
        <end position="416"/>
    </location>
</feature>
<feature type="transmembrane region" description="Helical" evidence="7">
    <location>
        <begin position="588"/>
        <end position="618"/>
    </location>
</feature>
<proteinExistence type="inferred from homology"/>
<evidence type="ECO:0000313" key="9">
    <source>
        <dbReference type="Proteomes" id="UP000444721"/>
    </source>
</evidence>
<evidence type="ECO:0000256" key="5">
    <source>
        <dbReference type="ARBA" id="ARBA00022989"/>
    </source>
</evidence>
<dbReference type="PANTHER" id="PTHR10766">
    <property type="entry name" value="TRANSMEMBRANE 9 SUPERFAMILY PROTEIN"/>
    <property type="match status" value="1"/>
</dbReference>
<dbReference type="InterPro" id="IPR004240">
    <property type="entry name" value="EMP70"/>
</dbReference>
<comment type="caution">
    <text evidence="8">The sequence shown here is derived from an EMBL/GenBank/DDBJ whole genome shotgun (WGS) entry which is preliminary data.</text>
</comment>
<keyword evidence="5 7" id="KW-1133">Transmembrane helix</keyword>
<feature type="transmembrane region" description="Helical" evidence="7">
    <location>
        <begin position="489"/>
        <end position="512"/>
    </location>
</feature>
<evidence type="ECO:0000256" key="6">
    <source>
        <dbReference type="ARBA" id="ARBA00023136"/>
    </source>
</evidence>
<gene>
    <name evidence="8" type="ORF">FDP41_004516</name>
</gene>
<dbReference type="PANTHER" id="PTHR10766:SF41">
    <property type="entry name" value="TRANSMEMBRANE 9 SUPERFAMILY MEMBER 3"/>
    <property type="match status" value="1"/>
</dbReference>
<protein>
    <recommendedName>
        <fullName evidence="7">Transmembrane 9 superfamily member</fullName>
    </recommendedName>
</protein>
<reference evidence="8 9" key="1">
    <citation type="journal article" date="2019" name="Sci. Rep.">
        <title>Nanopore sequencing improves the draft genome of the human pathogenic amoeba Naegleria fowleri.</title>
        <authorList>
            <person name="Liechti N."/>
            <person name="Schurch N."/>
            <person name="Bruggmann R."/>
            <person name="Wittwer M."/>
        </authorList>
    </citation>
    <scope>NUCLEOTIDE SEQUENCE [LARGE SCALE GENOMIC DNA]</scope>
    <source>
        <strain evidence="8 9">ATCC 30894</strain>
    </source>
</reference>
<dbReference type="VEuPathDB" id="AmoebaDB:FDP41_004516"/>
<evidence type="ECO:0000313" key="8">
    <source>
        <dbReference type="EMBL" id="KAF0976617.1"/>
    </source>
</evidence>
<feature type="transmembrane region" description="Helical" evidence="7">
    <location>
        <begin position="422"/>
        <end position="451"/>
    </location>
</feature>
<dbReference type="GeneID" id="68111734"/>